<dbReference type="Proteomes" id="UP000054653">
    <property type="component" value="Unassembled WGS sequence"/>
</dbReference>
<proteinExistence type="predicted"/>
<sequence>MAELNLTRTAIAACVRTLFRTNATVEMNFTSLRSAAFELLLIFIFLLLITVRKLITRTFLHYRHNHKYEACIEQKLQFYPFIIIVQY</sequence>
<reference evidence="2 3" key="1">
    <citation type="submission" date="2015-01" db="EMBL/GenBank/DDBJ databases">
        <title>Evolution of Trichinella species and genotypes.</title>
        <authorList>
            <person name="Korhonen P.K."/>
            <person name="Edoardo P."/>
            <person name="Giuseppe L.R."/>
            <person name="Gasser R.B."/>
        </authorList>
    </citation>
    <scope>NUCLEOTIDE SEQUENCE [LARGE SCALE GENOMIC DNA]</scope>
    <source>
        <strain evidence="2">ISS120</strain>
    </source>
</reference>
<keyword evidence="3" id="KW-1185">Reference proteome</keyword>
<keyword evidence="1" id="KW-0812">Transmembrane</keyword>
<evidence type="ECO:0000256" key="1">
    <source>
        <dbReference type="SAM" id="Phobius"/>
    </source>
</evidence>
<organism evidence="2 3">
    <name type="scientific">Trichinella britovi</name>
    <name type="common">Parasitic roundworm</name>
    <dbReference type="NCBI Taxonomy" id="45882"/>
    <lineage>
        <taxon>Eukaryota</taxon>
        <taxon>Metazoa</taxon>
        <taxon>Ecdysozoa</taxon>
        <taxon>Nematoda</taxon>
        <taxon>Enoplea</taxon>
        <taxon>Dorylaimia</taxon>
        <taxon>Trichinellida</taxon>
        <taxon>Trichinellidae</taxon>
        <taxon>Trichinella</taxon>
    </lineage>
</organism>
<dbReference type="AlphaFoldDB" id="A0A0V1CRA9"/>
<evidence type="ECO:0000313" key="3">
    <source>
        <dbReference type="Proteomes" id="UP000054653"/>
    </source>
</evidence>
<feature type="transmembrane region" description="Helical" evidence="1">
    <location>
        <begin position="35"/>
        <end position="55"/>
    </location>
</feature>
<gene>
    <name evidence="2" type="ORF">T03_974</name>
</gene>
<accession>A0A0V1CRA9</accession>
<evidence type="ECO:0000313" key="2">
    <source>
        <dbReference type="EMBL" id="KRY51845.1"/>
    </source>
</evidence>
<name>A0A0V1CRA9_TRIBR</name>
<dbReference type="EMBL" id="JYDI01000116">
    <property type="protein sequence ID" value="KRY51845.1"/>
    <property type="molecule type" value="Genomic_DNA"/>
</dbReference>
<comment type="caution">
    <text evidence="2">The sequence shown here is derived from an EMBL/GenBank/DDBJ whole genome shotgun (WGS) entry which is preliminary data.</text>
</comment>
<keyword evidence="1" id="KW-0472">Membrane</keyword>
<keyword evidence="1" id="KW-1133">Transmembrane helix</keyword>
<protein>
    <submittedName>
        <fullName evidence="2">Uncharacterized protein</fullName>
    </submittedName>
</protein>